<evidence type="ECO:0000313" key="5">
    <source>
        <dbReference type="Proteomes" id="UP001458880"/>
    </source>
</evidence>
<keyword evidence="5" id="KW-1185">Reference proteome</keyword>
<dbReference type="EMBL" id="JASPKY010000089">
    <property type="protein sequence ID" value="KAK9738187.1"/>
    <property type="molecule type" value="Genomic_DNA"/>
</dbReference>
<protein>
    <submittedName>
        <fullName evidence="4">Laminin N-terminal (Domain VI)</fullName>
    </submittedName>
</protein>
<dbReference type="GO" id="GO:0007411">
    <property type="term" value="P:axon guidance"/>
    <property type="evidence" value="ECO:0007669"/>
    <property type="project" value="TreeGrafter"/>
</dbReference>
<dbReference type="AlphaFoldDB" id="A0AAW1LWM1"/>
<proteinExistence type="predicted"/>
<evidence type="ECO:0000256" key="2">
    <source>
        <dbReference type="ARBA" id="ARBA00023292"/>
    </source>
</evidence>
<name>A0AAW1LWM1_POPJA</name>
<feature type="domain" description="Laminin N-terminal" evidence="3">
    <location>
        <begin position="1"/>
        <end position="83"/>
    </location>
</feature>
<dbReference type="Pfam" id="PF00055">
    <property type="entry name" value="Laminin_N"/>
    <property type="match status" value="1"/>
</dbReference>
<dbReference type="InterPro" id="IPR008211">
    <property type="entry name" value="Laminin_N"/>
</dbReference>
<dbReference type="PANTHER" id="PTHR10574:SF428">
    <property type="entry name" value="LAMININ SUBUNIT ALPHA-1-LIKE PROTEIN"/>
    <property type="match status" value="1"/>
</dbReference>
<evidence type="ECO:0000259" key="3">
    <source>
        <dbReference type="PROSITE" id="PS51117"/>
    </source>
</evidence>
<dbReference type="GO" id="GO:0005201">
    <property type="term" value="F:extracellular matrix structural constituent"/>
    <property type="evidence" value="ECO:0007669"/>
    <property type="project" value="TreeGrafter"/>
</dbReference>
<organism evidence="4 5">
    <name type="scientific">Popillia japonica</name>
    <name type="common">Japanese beetle</name>
    <dbReference type="NCBI Taxonomy" id="7064"/>
    <lineage>
        <taxon>Eukaryota</taxon>
        <taxon>Metazoa</taxon>
        <taxon>Ecdysozoa</taxon>
        <taxon>Arthropoda</taxon>
        <taxon>Hexapoda</taxon>
        <taxon>Insecta</taxon>
        <taxon>Pterygota</taxon>
        <taxon>Neoptera</taxon>
        <taxon>Endopterygota</taxon>
        <taxon>Coleoptera</taxon>
        <taxon>Polyphaga</taxon>
        <taxon>Scarabaeiformia</taxon>
        <taxon>Scarabaeidae</taxon>
        <taxon>Rutelinae</taxon>
        <taxon>Popillia</taxon>
    </lineage>
</organism>
<dbReference type="InterPro" id="IPR050440">
    <property type="entry name" value="Laminin/Netrin_ECM"/>
</dbReference>
<dbReference type="GO" id="GO:0009888">
    <property type="term" value="P:tissue development"/>
    <property type="evidence" value="ECO:0007669"/>
    <property type="project" value="TreeGrafter"/>
</dbReference>
<dbReference type="Gene3D" id="2.60.120.260">
    <property type="entry name" value="Galactose-binding domain-like"/>
    <property type="match status" value="1"/>
</dbReference>
<keyword evidence="1" id="KW-1015">Disulfide bond</keyword>
<sequence length="105" mass="11574">MECIKRISPAPFLKIHTSLVHGRPGANGTSAELLEFTKARYVRFRLQGLRGTADAPLPKRLSQDNMRDRKLFYSIKDINIGGQCVCNGHASSCRHNVASGVSVHV</sequence>
<gene>
    <name evidence="4" type="ORF">QE152_g10114</name>
</gene>
<dbReference type="Proteomes" id="UP001458880">
    <property type="component" value="Unassembled WGS sequence"/>
</dbReference>
<dbReference type="GO" id="GO:0005604">
    <property type="term" value="C:basement membrane"/>
    <property type="evidence" value="ECO:0007669"/>
    <property type="project" value="TreeGrafter"/>
</dbReference>
<accession>A0AAW1LWM1</accession>
<keyword evidence="2" id="KW-0424">Laminin EGF-like domain</keyword>
<evidence type="ECO:0000256" key="1">
    <source>
        <dbReference type="ARBA" id="ARBA00023157"/>
    </source>
</evidence>
<dbReference type="GO" id="GO:0009887">
    <property type="term" value="P:animal organ morphogenesis"/>
    <property type="evidence" value="ECO:0007669"/>
    <property type="project" value="TreeGrafter"/>
</dbReference>
<reference evidence="4 5" key="1">
    <citation type="journal article" date="2024" name="BMC Genomics">
        <title>De novo assembly and annotation of Popillia japonica's genome with initial clues to its potential as an invasive pest.</title>
        <authorList>
            <person name="Cucini C."/>
            <person name="Boschi S."/>
            <person name="Funari R."/>
            <person name="Cardaioli E."/>
            <person name="Iannotti N."/>
            <person name="Marturano G."/>
            <person name="Paoli F."/>
            <person name="Bruttini M."/>
            <person name="Carapelli A."/>
            <person name="Frati F."/>
            <person name="Nardi F."/>
        </authorList>
    </citation>
    <scope>NUCLEOTIDE SEQUENCE [LARGE SCALE GENOMIC DNA]</scope>
    <source>
        <strain evidence="4">DMR45628</strain>
    </source>
</reference>
<comment type="caution">
    <text evidence="4">The sequence shown here is derived from an EMBL/GenBank/DDBJ whole genome shotgun (WGS) entry which is preliminary data.</text>
</comment>
<dbReference type="PROSITE" id="PS51117">
    <property type="entry name" value="LAMININ_NTER"/>
    <property type="match status" value="1"/>
</dbReference>
<dbReference type="PANTHER" id="PTHR10574">
    <property type="entry name" value="NETRIN/LAMININ-RELATED"/>
    <property type="match status" value="1"/>
</dbReference>
<evidence type="ECO:0000313" key="4">
    <source>
        <dbReference type="EMBL" id="KAK9738187.1"/>
    </source>
</evidence>